<evidence type="ECO:0000313" key="2">
    <source>
        <dbReference type="Proteomes" id="UP001396334"/>
    </source>
</evidence>
<gene>
    <name evidence="1" type="ORF">V6N11_050185</name>
</gene>
<dbReference type="Proteomes" id="UP001396334">
    <property type="component" value="Unassembled WGS sequence"/>
</dbReference>
<name>A0ABR2T934_9ROSI</name>
<sequence length="142" mass="15814">MCLWGKIREILEGDRELSSESEDSTFVHDEPNSSLDPEFEAVWDLSKILEISFKGGMEAVLLRLCEIEKELRSEDETFAGIVKQSFVQSGKGGRRAGLGGILKGSKMAIKQLANSNRRDLPKMISDLEGRSGVLEECIRQNP</sequence>
<evidence type="ECO:0000313" key="1">
    <source>
        <dbReference type="EMBL" id="KAK9034006.1"/>
    </source>
</evidence>
<keyword evidence="2" id="KW-1185">Reference proteome</keyword>
<comment type="caution">
    <text evidence="1">The sequence shown here is derived from an EMBL/GenBank/DDBJ whole genome shotgun (WGS) entry which is preliminary data.</text>
</comment>
<proteinExistence type="predicted"/>
<reference evidence="1 2" key="1">
    <citation type="journal article" date="2024" name="G3 (Bethesda)">
        <title>Genome assembly of Hibiscus sabdariffa L. provides insights into metabolisms of medicinal natural products.</title>
        <authorList>
            <person name="Kim T."/>
        </authorList>
    </citation>
    <scope>NUCLEOTIDE SEQUENCE [LARGE SCALE GENOMIC DNA]</scope>
    <source>
        <strain evidence="1">TK-2024</strain>
        <tissue evidence="1">Old leaves</tissue>
    </source>
</reference>
<protein>
    <submittedName>
        <fullName evidence="1">Uncharacterized protein</fullName>
    </submittedName>
</protein>
<accession>A0ABR2T934</accession>
<organism evidence="1 2">
    <name type="scientific">Hibiscus sabdariffa</name>
    <name type="common">roselle</name>
    <dbReference type="NCBI Taxonomy" id="183260"/>
    <lineage>
        <taxon>Eukaryota</taxon>
        <taxon>Viridiplantae</taxon>
        <taxon>Streptophyta</taxon>
        <taxon>Embryophyta</taxon>
        <taxon>Tracheophyta</taxon>
        <taxon>Spermatophyta</taxon>
        <taxon>Magnoliopsida</taxon>
        <taxon>eudicotyledons</taxon>
        <taxon>Gunneridae</taxon>
        <taxon>Pentapetalae</taxon>
        <taxon>rosids</taxon>
        <taxon>malvids</taxon>
        <taxon>Malvales</taxon>
        <taxon>Malvaceae</taxon>
        <taxon>Malvoideae</taxon>
        <taxon>Hibiscus</taxon>
    </lineage>
</organism>
<dbReference type="EMBL" id="JBBPBN010000007">
    <property type="protein sequence ID" value="KAK9034006.1"/>
    <property type="molecule type" value="Genomic_DNA"/>
</dbReference>